<sequence>MVGGVGHWRLHSAKDSSRPSTGRKTLTAAAFAPTVMIGEIGEAANLAPCGGDQQFPRRRA</sequence>
<dbReference type="Proteomes" id="UP000046122">
    <property type="component" value="Unassembled WGS sequence"/>
</dbReference>
<reference evidence="2" key="1">
    <citation type="submission" date="2014-08" db="EMBL/GenBank/DDBJ databases">
        <authorList>
            <person name="Moulin Lionel"/>
        </authorList>
    </citation>
    <scope>NUCLEOTIDE SEQUENCE [LARGE SCALE GENOMIC DNA]</scope>
</reference>
<proteinExistence type="predicted"/>
<feature type="region of interest" description="Disordered" evidence="1">
    <location>
        <begin position="1"/>
        <end position="24"/>
    </location>
</feature>
<name>A0A090GD95_MESPL</name>
<accession>A0A090GD95</accession>
<organism evidence="2">
    <name type="scientific">Mesorhizobium plurifarium</name>
    <dbReference type="NCBI Taxonomy" id="69974"/>
    <lineage>
        <taxon>Bacteria</taxon>
        <taxon>Pseudomonadati</taxon>
        <taxon>Pseudomonadota</taxon>
        <taxon>Alphaproteobacteria</taxon>
        <taxon>Hyphomicrobiales</taxon>
        <taxon>Phyllobacteriaceae</taxon>
        <taxon>Mesorhizobium</taxon>
    </lineage>
</organism>
<dbReference type="AlphaFoldDB" id="A0A090GD95"/>
<dbReference type="EMBL" id="CCNE01000065">
    <property type="protein sequence ID" value="CDX62580.1"/>
    <property type="molecule type" value="Genomic_DNA"/>
</dbReference>
<evidence type="ECO:0000313" key="2">
    <source>
        <dbReference type="EMBL" id="CDX62580.1"/>
    </source>
</evidence>
<evidence type="ECO:0000256" key="1">
    <source>
        <dbReference type="SAM" id="MobiDB-lite"/>
    </source>
</evidence>
<protein>
    <submittedName>
        <fullName evidence="2">Uncharacterized protein</fullName>
    </submittedName>
</protein>
<gene>
    <name evidence="2" type="ORF">MPL3365_70544</name>
</gene>